<evidence type="ECO:0000313" key="2">
    <source>
        <dbReference type="Proteomes" id="UP001139451"/>
    </source>
</evidence>
<comment type="caution">
    <text evidence="1">The sequence shown here is derived from an EMBL/GenBank/DDBJ whole genome shotgun (WGS) entry which is preliminary data.</text>
</comment>
<dbReference type="RefSeq" id="WP_254294655.1">
    <property type="nucleotide sequence ID" value="NZ_JAMLDX010000012.1"/>
</dbReference>
<accession>A0A9X2HM07</accession>
<dbReference type="AlphaFoldDB" id="A0A9X2HM07"/>
<gene>
    <name evidence="1" type="ORF">M9978_15210</name>
</gene>
<keyword evidence="2" id="KW-1185">Reference proteome</keyword>
<dbReference type="Proteomes" id="UP001139451">
    <property type="component" value="Unassembled WGS sequence"/>
</dbReference>
<evidence type="ECO:0008006" key="3">
    <source>
        <dbReference type="Google" id="ProtNLM"/>
    </source>
</evidence>
<evidence type="ECO:0000313" key="1">
    <source>
        <dbReference type="EMBL" id="MCP3731774.1"/>
    </source>
</evidence>
<sequence length="114" mass="12217">MSDTPLPPALIEAEARSRNARERLFGTLGQVQEKLNPMALAQGAVESVAINVVRDTVETVRARPRTMAVAAGAALLFMARKPLARLLWKGARNATATVPASLKARAKRKKGSSK</sequence>
<dbReference type="EMBL" id="JAMLDX010000012">
    <property type="protein sequence ID" value="MCP3731774.1"/>
    <property type="molecule type" value="Genomic_DNA"/>
</dbReference>
<name>A0A9X2HM07_9SPHN</name>
<reference evidence="1" key="1">
    <citation type="submission" date="2022-05" db="EMBL/GenBank/DDBJ databases">
        <title>Sphingomonas sp. strain MG17 Genome sequencing and assembly.</title>
        <authorList>
            <person name="Kim I."/>
        </authorList>
    </citation>
    <scope>NUCLEOTIDE SEQUENCE</scope>
    <source>
        <strain evidence="1">MG17</strain>
    </source>
</reference>
<protein>
    <recommendedName>
        <fullName evidence="3">DUF3618 domain-containing protein</fullName>
    </recommendedName>
</protein>
<proteinExistence type="predicted"/>
<organism evidence="1 2">
    <name type="scientific">Sphingomonas tagetis</name>
    <dbReference type="NCBI Taxonomy" id="2949092"/>
    <lineage>
        <taxon>Bacteria</taxon>
        <taxon>Pseudomonadati</taxon>
        <taxon>Pseudomonadota</taxon>
        <taxon>Alphaproteobacteria</taxon>
        <taxon>Sphingomonadales</taxon>
        <taxon>Sphingomonadaceae</taxon>
        <taxon>Sphingomonas</taxon>
    </lineage>
</organism>